<comment type="caution">
    <text evidence="2">The sequence shown here is derived from an EMBL/GenBank/DDBJ whole genome shotgun (WGS) entry which is preliminary data.</text>
</comment>
<name>K0TAE1_THAOC</name>
<dbReference type="OrthoDB" id="45109at2759"/>
<evidence type="ECO:0000256" key="1">
    <source>
        <dbReference type="SAM" id="MobiDB-lite"/>
    </source>
</evidence>
<evidence type="ECO:0000313" key="3">
    <source>
        <dbReference type="Proteomes" id="UP000266841"/>
    </source>
</evidence>
<dbReference type="eggNOG" id="ENOG502QYE4">
    <property type="taxonomic scope" value="Eukaryota"/>
</dbReference>
<proteinExistence type="predicted"/>
<feature type="compositionally biased region" description="Basic and acidic residues" evidence="1">
    <location>
        <begin position="137"/>
        <end position="148"/>
    </location>
</feature>
<feature type="region of interest" description="Disordered" evidence="1">
    <location>
        <begin position="123"/>
        <end position="154"/>
    </location>
</feature>
<dbReference type="EMBL" id="AGNL01008618">
    <property type="protein sequence ID" value="EJK70386.1"/>
    <property type="molecule type" value="Genomic_DNA"/>
</dbReference>
<protein>
    <submittedName>
        <fullName evidence="2">Uncharacterized protein</fullName>
    </submittedName>
</protein>
<organism evidence="2 3">
    <name type="scientific">Thalassiosira oceanica</name>
    <name type="common">Marine diatom</name>
    <dbReference type="NCBI Taxonomy" id="159749"/>
    <lineage>
        <taxon>Eukaryota</taxon>
        <taxon>Sar</taxon>
        <taxon>Stramenopiles</taxon>
        <taxon>Ochrophyta</taxon>
        <taxon>Bacillariophyta</taxon>
        <taxon>Coscinodiscophyceae</taxon>
        <taxon>Thalassiosirophycidae</taxon>
        <taxon>Thalassiosirales</taxon>
        <taxon>Thalassiosiraceae</taxon>
        <taxon>Thalassiosira</taxon>
    </lineage>
</organism>
<keyword evidence="3" id="KW-1185">Reference proteome</keyword>
<feature type="compositionally biased region" description="Polar residues" evidence="1">
    <location>
        <begin position="1"/>
        <end position="10"/>
    </location>
</feature>
<accession>K0TAE1</accession>
<dbReference type="AlphaFoldDB" id="K0TAE1"/>
<sequence length="316" mass="34172">MGKPTRSNTGGKKAEEMRREQQSNLLSIERKPEIVPSVWVQREDPFGFLRCGGRAVLVRHVFCISGAAEGDTHQTPGPSNAGPARTPSIEMRSLILAWCLLLAPANSFLQHRRLPRRIECRSKADVGSAPGGDGDDRDYVNPMRERPRPAGGDVAYTSENILAQLRTYNRIRDVGGPACVSDIYVKDPNPGAAPGGGDRVYWFVGKAARCSGVTPGAAVARLRNLIEEHATRVRPVELGRHFGGLEVYVAPGDTEARAAGNDPSVRLVRVERDGRPDSGGVDLVEVGLNLEIVTNRGVGLSVVRTEDGIVPPHLLR</sequence>
<feature type="compositionally biased region" description="Basic and acidic residues" evidence="1">
    <location>
        <begin position="12"/>
        <end position="21"/>
    </location>
</feature>
<feature type="region of interest" description="Disordered" evidence="1">
    <location>
        <begin position="1"/>
        <end position="23"/>
    </location>
</feature>
<evidence type="ECO:0000313" key="2">
    <source>
        <dbReference type="EMBL" id="EJK70386.1"/>
    </source>
</evidence>
<gene>
    <name evidence="2" type="ORF">THAOC_08261</name>
</gene>
<reference evidence="2 3" key="1">
    <citation type="journal article" date="2012" name="Genome Biol.">
        <title>Genome and low-iron response of an oceanic diatom adapted to chronic iron limitation.</title>
        <authorList>
            <person name="Lommer M."/>
            <person name="Specht M."/>
            <person name="Roy A.S."/>
            <person name="Kraemer L."/>
            <person name="Andreson R."/>
            <person name="Gutowska M.A."/>
            <person name="Wolf J."/>
            <person name="Bergner S.V."/>
            <person name="Schilhabel M.B."/>
            <person name="Klostermeier U.C."/>
            <person name="Beiko R.G."/>
            <person name="Rosenstiel P."/>
            <person name="Hippler M."/>
            <person name="Laroche J."/>
        </authorList>
    </citation>
    <scope>NUCLEOTIDE SEQUENCE [LARGE SCALE GENOMIC DNA]</scope>
    <source>
        <strain evidence="2 3">CCMP1005</strain>
    </source>
</reference>
<dbReference type="Proteomes" id="UP000266841">
    <property type="component" value="Unassembled WGS sequence"/>
</dbReference>